<reference evidence="5" key="1">
    <citation type="submission" date="2023-07" db="EMBL/GenBank/DDBJ databases">
        <authorList>
            <person name="Stuckert A."/>
        </authorList>
    </citation>
    <scope>NUCLEOTIDE SEQUENCE</scope>
</reference>
<dbReference type="Proteomes" id="UP001176940">
    <property type="component" value="Unassembled WGS sequence"/>
</dbReference>
<dbReference type="InterPro" id="IPR002401">
    <property type="entry name" value="Cyt_P450_E_grp-I"/>
</dbReference>
<evidence type="ECO:0000256" key="1">
    <source>
        <dbReference type="ARBA" id="ARBA00001971"/>
    </source>
</evidence>
<dbReference type="PANTHER" id="PTHR24300:SF424">
    <property type="entry name" value="CYTOCHROME P450"/>
    <property type="match status" value="1"/>
</dbReference>
<dbReference type="Pfam" id="PF00067">
    <property type="entry name" value="p450"/>
    <property type="match status" value="1"/>
</dbReference>
<organism evidence="5 6">
    <name type="scientific">Ranitomeya imitator</name>
    <name type="common">mimic poison frog</name>
    <dbReference type="NCBI Taxonomy" id="111125"/>
    <lineage>
        <taxon>Eukaryota</taxon>
        <taxon>Metazoa</taxon>
        <taxon>Chordata</taxon>
        <taxon>Craniata</taxon>
        <taxon>Vertebrata</taxon>
        <taxon>Euteleostomi</taxon>
        <taxon>Amphibia</taxon>
        <taxon>Batrachia</taxon>
        <taxon>Anura</taxon>
        <taxon>Neobatrachia</taxon>
        <taxon>Hyloidea</taxon>
        <taxon>Dendrobatidae</taxon>
        <taxon>Dendrobatinae</taxon>
        <taxon>Ranitomeya</taxon>
    </lineage>
</organism>
<dbReference type="PRINTS" id="PR00463">
    <property type="entry name" value="EP450I"/>
</dbReference>
<comment type="caution">
    <text evidence="5">The sequence shown here is derived from an EMBL/GenBank/DDBJ whole genome shotgun (WGS) entry which is preliminary data.</text>
</comment>
<comment type="similarity">
    <text evidence="2">Belongs to the cytochrome P450 family.</text>
</comment>
<comment type="cofactor">
    <cofactor evidence="1">
        <name>heme</name>
        <dbReference type="ChEBI" id="CHEBI:30413"/>
    </cofactor>
</comment>
<evidence type="ECO:0000313" key="6">
    <source>
        <dbReference type="Proteomes" id="UP001176940"/>
    </source>
</evidence>
<dbReference type="SUPFAM" id="SSF48264">
    <property type="entry name" value="Cytochrome P450"/>
    <property type="match status" value="1"/>
</dbReference>
<dbReference type="InterPro" id="IPR050182">
    <property type="entry name" value="Cytochrome_P450_fam2"/>
</dbReference>
<sequence length="377" mass="43383">MWSEARKHLGAFRKKYGSIYTLYFGHCPVVVLCGYDTVKEALIDQAEEFGGRGRLPTIDQVVKGYGLIFSNGNRWKDLRRFSLAVLRNFGMGKKSVEERIQEEISFLIAEIKLQKEQYIDPTSLLVQAIANIICSITFGNRFEYSDNSFQKLLSMFSDVFQDMSSIYGQFLDMLPTLMGYIPGPHQRIKKSLTRVTDFILERIKMNEESFDPNSPRDFIDCFLTKQKQEKDNPNFDRNNMVMTILNLFFAGSETTSSTLRHGLMAIMKYPEIQVTISSPISVRSTLVERSILAQLHYAYLLGAAVAYFQRRPQWDVPIVTPTGWRFLCVPRYGAHSFSTTTLRISIWRRCSVLSVMPTIWRLCVPALERTTPAHVRK</sequence>
<evidence type="ECO:0000313" key="5">
    <source>
        <dbReference type="EMBL" id="CAJ0964093.1"/>
    </source>
</evidence>
<proteinExistence type="inferred from homology"/>
<evidence type="ECO:0000256" key="2">
    <source>
        <dbReference type="ARBA" id="ARBA00010617"/>
    </source>
</evidence>
<dbReference type="EMBL" id="CAUEEQ010059041">
    <property type="protein sequence ID" value="CAJ0964093.1"/>
    <property type="molecule type" value="Genomic_DNA"/>
</dbReference>
<dbReference type="InterPro" id="IPR001128">
    <property type="entry name" value="Cyt_P450"/>
</dbReference>
<accession>A0ABN9MBK6</accession>
<keyword evidence="4" id="KW-0408">Iron</keyword>
<keyword evidence="6" id="KW-1185">Reference proteome</keyword>
<dbReference type="Gene3D" id="1.10.630.10">
    <property type="entry name" value="Cytochrome P450"/>
    <property type="match status" value="1"/>
</dbReference>
<gene>
    <name evidence="5" type="ORF">RIMI_LOCUS18927347</name>
</gene>
<evidence type="ECO:0000256" key="3">
    <source>
        <dbReference type="ARBA" id="ARBA00022723"/>
    </source>
</evidence>
<protein>
    <submittedName>
        <fullName evidence="5">Uncharacterized protein</fullName>
    </submittedName>
</protein>
<dbReference type="InterPro" id="IPR036396">
    <property type="entry name" value="Cyt_P450_sf"/>
</dbReference>
<keyword evidence="3" id="KW-0479">Metal-binding</keyword>
<name>A0ABN9MBK6_9NEOB</name>
<evidence type="ECO:0000256" key="4">
    <source>
        <dbReference type="ARBA" id="ARBA00023004"/>
    </source>
</evidence>
<dbReference type="PANTHER" id="PTHR24300">
    <property type="entry name" value="CYTOCHROME P450 508A4-RELATED"/>
    <property type="match status" value="1"/>
</dbReference>